<evidence type="ECO:0000313" key="2">
    <source>
        <dbReference type="Proteomes" id="UP001055439"/>
    </source>
</evidence>
<dbReference type="Proteomes" id="UP001055439">
    <property type="component" value="Chromosome 8"/>
</dbReference>
<proteinExistence type="predicted"/>
<organism evidence="1 2">
    <name type="scientific">Musa troglodytarum</name>
    <name type="common">fe'i banana</name>
    <dbReference type="NCBI Taxonomy" id="320322"/>
    <lineage>
        <taxon>Eukaryota</taxon>
        <taxon>Viridiplantae</taxon>
        <taxon>Streptophyta</taxon>
        <taxon>Embryophyta</taxon>
        <taxon>Tracheophyta</taxon>
        <taxon>Spermatophyta</taxon>
        <taxon>Magnoliopsida</taxon>
        <taxon>Liliopsida</taxon>
        <taxon>Zingiberales</taxon>
        <taxon>Musaceae</taxon>
        <taxon>Musa</taxon>
    </lineage>
</organism>
<reference evidence="1" key="1">
    <citation type="submission" date="2022-05" db="EMBL/GenBank/DDBJ databases">
        <title>The Musa troglodytarum L. genome provides insights into the mechanism of non-climacteric behaviour and enrichment of carotenoids.</title>
        <authorList>
            <person name="Wang J."/>
        </authorList>
    </citation>
    <scope>NUCLEOTIDE SEQUENCE</scope>
    <source>
        <tissue evidence="1">Leaf</tissue>
    </source>
</reference>
<protein>
    <submittedName>
        <fullName evidence="1">Uncharacterized protein</fullName>
    </submittedName>
</protein>
<evidence type="ECO:0000313" key="1">
    <source>
        <dbReference type="EMBL" id="URE27377.1"/>
    </source>
</evidence>
<dbReference type="EMBL" id="CP097510">
    <property type="protein sequence ID" value="URE27377.1"/>
    <property type="molecule type" value="Genomic_DNA"/>
</dbReference>
<gene>
    <name evidence="1" type="ORF">MUK42_05860</name>
</gene>
<keyword evidence="2" id="KW-1185">Reference proteome</keyword>
<sequence>MGGAISLVLGGHDNLCCSRGIQAMGEGAMETPMEVQLLAEKWKLQWMFHPFVYHIANASIPFYSGGESWVLIDVARITVSCRFLLVHEAAGKAQCCSPQCTYSSFARALHGTP</sequence>
<dbReference type="AlphaFoldDB" id="A0A9E7HC16"/>
<name>A0A9E7HC16_9LILI</name>
<dbReference type="EMBL" id="CP097510">
    <property type="protein sequence ID" value="URE27376.1"/>
    <property type="molecule type" value="Genomic_DNA"/>
</dbReference>
<accession>A0A9E7HC16</accession>